<dbReference type="Proteomes" id="UP001165652">
    <property type="component" value="Unassembled WGS sequence"/>
</dbReference>
<reference evidence="7" key="2">
    <citation type="submission" date="2023-02" db="EMBL/GenBank/DDBJ databases">
        <authorList>
            <person name="Rayyan A."/>
            <person name="Meyer T."/>
            <person name="Kyndt J.A."/>
        </authorList>
    </citation>
    <scope>NUCLEOTIDE SEQUENCE</scope>
    <source>
        <strain evidence="7">DSM 9987</strain>
    </source>
</reference>
<protein>
    <submittedName>
        <fullName evidence="7">TetR/AcrR family transcriptional regulator</fullName>
    </submittedName>
</protein>
<evidence type="ECO:0000256" key="2">
    <source>
        <dbReference type="ARBA" id="ARBA00023125"/>
    </source>
</evidence>
<keyword evidence="3" id="KW-0804">Transcription</keyword>
<dbReference type="InterPro" id="IPR001647">
    <property type="entry name" value="HTH_TetR"/>
</dbReference>
<reference evidence="7" key="1">
    <citation type="journal article" date="2023" name="Microbiol Resour">
        <title>Genome Sequences of Rhodoplanes serenus and Two Thermotolerant Strains, Rhodoplanes tepidamans and 'Rhodoplanes cryptolactis,' Further Refine the Genus.</title>
        <authorList>
            <person name="Rayyan A.A."/>
            <person name="Kyndt J.A."/>
        </authorList>
    </citation>
    <scope>NUCLEOTIDE SEQUENCE</scope>
    <source>
        <strain evidence="7">DSM 9987</strain>
    </source>
</reference>
<keyword evidence="8" id="KW-1185">Reference proteome</keyword>
<feature type="domain" description="HTH tetR-type" evidence="6">
    <location>
        <begin position="35"/>
        <end position="95"/>
    </location>
</feature>
<evidence type="ECO:0000313" key="8">
    <source>
        <dbReference type="Proteomes" id="UP001165652"/>
    </source>
</evidence>
<evidence type="ECO:0000313" key="7">
    <source>
        <dbReference type="EMBL" id="MDC7785936.1"/>
    </source>
</evidence>
<feature type="compositionally biased region" description="Basic and acidic residues" evidence="5">
    <location>
        <begin position="18"/>
        <end position="33"/>
    </location>
</feature>
<dbReference type="SUPFAM" id="SSF48498">
    <property type="entry name" value="Tetracyclin repressor-like, C-terminal domain"/>
    <property type="match status" value="1"/>
</dbReference>
<dbReference type="Pfam" id="PF00440">
    <property type="entry name" value="TetR_N"/>
    <property type="match status" value="1"/>
</dbReference>
<gene>
    <name evidence="7" type="ORF">PQJ73_09605</name>
</gene>
<proteinExistence type="predicted"/>
<evidence type="ECO:0000256" key="3">
    <source>
        <dbReference type="ARBA" id="ARBA00023163"/>
    </source>
</evidence>
<name>A0ABT5J8N4_RHOTP</name>
<evidence type="ECO:0000256" key="1">
    <source>
        <dbReference type="ARBA" id="ARBA00023015"/>
    </source>
</evidence>
<feature type="region of interest" description="Disordered" evidence="5">
    <location>
        <begin position="1"/>
        <end position="33"/>
    </location>
</feature>
<evidence type="ECO:0000259" key="6">
    <source>
        <dbReference type="PROSITE" id="PS50977"/>
    </source>
</evidence>
<dbReference type="InterPro" id="IPR050109">
    <property type="entry name" value="HTH-type_TetR-like_transc_reg"/>
</dbReference>
<dbReference type="InterPro" id="IPR011075">
    <property type="entry name" value="TetR_C"/>
</dbReference>
<dbReference type="PRINTS" id="PR00455">
    <property type="entry name" value="HTHTETR"/>
</dbReference>
<dbReference type="PANTHER" id="PTHR30055:SF223">
    <property type="entry name" value="HTH-TYPE TRANSCRIPTIONAL REGULATOR UIDR"/>
    <property type="match status" value="1"/>
</dbReference>
<dbReference type="PROSITE" id="PS50977">
    <property type="entry name" value="HTH_TETR_2"/>
    <property type="match status" value="1"/>
</dbReference>
<sequence>MSATAGPVVPVPAGTRATRSEVTPDPRDARAEKAAQRREAILKAALDEFSDRGFAAARLDDVAKRAGVAKGTIYLYFEDKEALFQELITTMMGPLIADLKALSTQGLPPRAALERLLAVFAREVLGTERRRVLRLVLSDGPRFPRVAEFHYRQVVEPALGAIRSLLARAAARGEVHPRLAEFPQLVIAPGLMAVVWASLFDRFAPLDPETLLRAHLDVLFGSGAERSGAERPGATP</sequence>
<keyword evidence="1" id="KW-0805">Transcription regulation</keyword>
<comment type="caution">
    <text evidence="7">The sequence shown here is derived from an EMBL/GenBank/DDBJ whole genome shotgun (WGS) entry which is preliminary data.</text>
</comment>
<feature type="DNA-binding region" description="H-T-H motif" evidence="4">
    <location>
        <begin position="58"/>
        <end position="77"/>
    </location>
</feature>
<dbReference type="PANTHER" id="PTHR30055">
    <property type="entry name" value="HTH-TYPE TRANSCRIPTIONAL REGULATOR RUTR"/>
    <property type="match status" value="1"/>
</dbReference>
<dbReference type="Gene3D" id="1.10.357.10">
    <property type="entry name" value="Tetracycline Repressor, domain 2"/>
    <property type="match status" value="1"/>
</dbReference>
<dbReference type="InterPro" id="IPR036271">
    <property type="entry name" value="Tet_transcr_reg_TetR-rel_C_sf"/>
</dbReference>
<accession>A0ABT5J8N4</accession>
<evidence type="ECO:0000256" key="5">
    <source>
        <dbReference type="SAM" id="MobiDB-lite"/>
    </source>
</evidence>
<dbReference type="InterPro" id="IPR009057">
    <property type="entry name" value="Homeodomain-like_sf"/>
</dbReference>
<dbReference type="EMBL" id="JAQQLI010000011">
    <property type="protein sequence ID" value="MDC7785936.1"/>
    <property type="molecule type" value="Genomic_DNA"/>
</dbReference>
<keyword evidence="2 4" id="KW-0238">DNA-binding</keyword>
<dbReference type="SUPFAM" id="SSF46689">
    <property type="entry name" value="Homeodomain-like"/>
    <property type="match status" value="1"/>
</dbReference>
<dbReference type="Pfam" id="PF16859">
    <property type="entry name" value="TetR_C_11"/>
    <property type="match status" value="1"/>
</dbReference>
<organism evidence="7 8">
    <name type="scientific">Rhodoplanes tepidamans</name>
    <name type="common">Rhodoplanes cryptolactis</name>
    <dbReference type="NCBI Taxonomy" id="200616"/>
    <lineage>
        <taxon>Bacteria</taxon>
        <taxon>Pseudomonadati</taxon>
        <taxon>Pseudomonadota</taxon>
        <taxon>Alphaproteobacteria</taxon>
        <taxon>Hyphomicrobiales</taxon>
        <taxon>Nitrobacteraceae</taxon>
        <taxon>Rhodoplanes</taxon>
    </lineage>
</organism>
<evidence type="ECO:0000256" key="4">
    <source>
        <dbReference type="PROSITE-ProRule" id="PRU00335"/>
    </source>
</evidence>